<feature type="transmembrane region" description="Helical" evidence="1">
    <location>
        <begin position="7"/>
        <end position="26"/>
    </location>
</feature>
<gene>
    <name evidence="3" type="ORF">GALL_419050</name>
</gene>
<comment type="caution">
    <text evidence="3">The sequence shown here is derived from an EMBL/GenBank/DDBJ whole genome shotgun (WGS) entry which is preliminary data.</text>
</comment>
<evidence type="ECO:0000256" key="1">
    <source>
        <dbReference type="SAM" id="Phobius"/>
    </source>
</evidence>
<reference evidence="3" key="1">
    <citation type="submission" date="2016-10" db="EMBL/GenBank/DDBJ databases">
        <title>Sequence of Gallionella enrichment culture.</title>
        <authorList>
            <person name="Poehlein A."/>
            <person name="Muehling M."/>
            <person name="Daniel R."/>
        </authorList>
    </citation>
    <scope>NUCLEOTIDE SEQUENCE</scope>
</reference>
<sequence length="140" mass="15098">MNNLNLVKGLVLMAIALIFGLGALNYHIGHFSSAGPGLFPLMVSCLLFLIGLISAVRSRFVQAVPLDYNMKNIAIILLSLCGFALLSQYLNMIAGIVFLVFCSSYAGTSYSVVRNLKISASLIAIAFAFQHLLGLQLPLF</sequence>
<accession>A0A1J5QK86</accession>
<keyword evidence="1" id="KW-0472">Membrane</keyword>
<protein>
    <submittedName>
        <fullName evidence="3">Tripartite tricarboxylate transporter TctB family protein</fullName>
    </submittedName>
</protein>
<keyword evidence="1" id="KW-0812">Transmembrane</keyword>
<dbReference type="Pfam" id="PF07331">
    <property type="entry name" value="TctB"/>
    <property type="match status" value="1"/>
</dbReference>
<feature type="transmembrane region" description="Helical" evidence="1">
    <location>
        <begin position="38"/>
        <end position="56"/>
    </location>
</feature>
<dbReference type="EMBL" id="MLJW01001876">
    <property type="protein sequence ID" value="OIQ76413.1"/>
    <property type="molecule type" value="Genomic_DNA"/>
</dbReference>
<organism evidence="3">
    <name type="scientific">mine drainage metagenome</name>
    <dbReference type="NCBI Taxonomy" id="410659"/>
    <lineage>
        <taxon>unclassified sequences</taxon>
        <taxon>metagenomes</taxon>
        <taxon>ecological metagenomes</taxon>
    </lineage>
</organism>
<name>A0A1J5QK86_9ZZZZ</name>
<feature type="transmembrane region" description="Helical" evidence="1">
    <location>
        <begin position="120"/>
        <end position="139"/>
    </location>
</feature>
<dbReference type="InterPro" id="IPR009936">
    <property type="entry name" value="DUF1468"/>
</dbReference>
<keyword evidence="1" id="KW-1133">Transmembrane helix</keyword>
<feature type="domain" description="DUF1468" evidence="2">
    <location>
        <begin position="9"/>
        <end position="138"/>
    </location>
</feature>
<proteinExistence type="predicted"/>
<dbReference type="AlphaFoldDB" id="A0A1J5QK86"/>
<evidence type="ECO:0000313" key="3">
    <source>
        <dbReference type="EMBL" id="OIQ76413.1"/>
    </source>
</evidence>
<evidence type="ECO:0000259" key="2">
    <source>
        <dbReference type="Pfam" id="PF07331"/>
    </source>
</evidence>